<dbReference type="Proteomes" id="UP000266188">
    <property type="component" value="Unassembled WGS sequence"/>
</dbReference>
<protein>
    <submittedName>
        <fullName evidence="1">Uncharacterized protein</fullName>
    </submittedName>
</protein>
<dbReference type="AlphaFoldDB" id="A0A3A2ZNY1"/>
<name>A0A3A2ZNY1_9EURO</name>
<comment type="caution">
    <text evidence="1">The sequence shown here is derived from an EMBL/GenBank/DDBJ whole genome shotgun (WGS) entry which is preliminary data.</text>
</comment>
<proteinExistence type="predicted"/>
<accession>A0A3A2ZNY1</accession>
<evidence type="ECO:0000313" key="2">
    <source>
        <dbReference type="Proteomes" id="UP000266188"/>
    </source>
</evidence>
<gene>
    <name evidence="1" type="ORF">PHISCL_02740</name>
</gene>
<organism evidence="1 2">
    <name type="scientific">Aspergillus sclerotialis</name>
    <dbReference type="NCBI Taxonomy" id="2070753"/>
    <lineage>
        <taxon>Eukaryota</taxon>
        <taxon>Fungi</taxon>
        <taxon>Dikarya</taxon>
        <taxon>Ascomycota</taxon>
        <taxon>Pezizomycotina</taxon>
        <taxon>Eurotiomycetes</taxon>
        <taxon>Eurotiomycetidae</taxon>
        <taxon>Eurotiales</taxon>
        <taxon>Aspergillaceae</taxon>
        <taxon>Aspergillus</taxon>
        <taxon>Aspergillus subgen. Polypaecilum</taxon>
    </lineage>
</organism>
<sequence length="149" mass="17243">MYYLARRTFREHITHKSDQGPDPLSNTAHTVTTTIHSMTRRKNDLQITLAYRSIGRKDFATIEIPSTEFCIMTCVLGVFQYPSYFHDISYLLFWHWDKSDSNFHEGVMHKKSIYATATLNSLAVSLAVEVQRDWTHAYSPATYLICKAT</sequence>
<reference evidence="2" key="1">
    <citation type="submission" date="2017-02" db="EMBL/GenBank/DDBJ databases">
        <authorList>
            <person name="Tafer H."/>
            <person name="Lopandic K."/>
        </authorList>
    </citation>
    <scope>NUCLEOTIDE SEQUENCE [LARGE SCALE GENOMIC DNA]</scope>
    <source>
        <strain evidence="2">CBS 366.77</strain>
    </source>
</reference>
<dbReference type="EMBL" id="MVGC01000064">
    <property type="protein sequence ID" value="RJE24908.1"/>
    <property type="molecule type" value="Genomic_DNA"/>
</dbReference>
<keyword evidence="2" id="KW-1185">Reference proteome</keyword>
<evidence type="ECO:0000313" key="1">
    <source>
        <dbReference type="EMBL" id="RJE24908.1"/>
    </source>
</evidence>